<dbReference type="GO" id="GO:0003700">
    <property type="term" value="F:DNA-binding transcription factor activity"/>
    <property type="evidence" value="ECO:0007669"/>
    <property type="project" value="InterPro"/>
</dbReference>
<dbReference type="PANTHER" id="PTHR43280">
    <property type="entry name" value="ARAC-FAMILY TRANSCRIPTIONAL REGULATOR"/>
    <property type="match status" value="1"/>
</dbReference>
<evidence type="ECO:0000256" key="3">
    <source>
        <dbReference type="ARBA" id="ARBA00023163"/>
    </source>
</evidence>
<accession>A0A7W8ZML8</accession>
<keyword evidence="5" id="KW-0808">Transferase</keyword>
<protein>
    <submittedName>
        <fullName evidence="5">Methylphosphotriester-DNA--protein-cysteine methyltransferase</fullName>
    </submittedName>
</protein>
<keyword evidence="3" id="KW-0804">Transcription</keyword>
<dbReference type="RefSeq" id="WP_260171763.1">
    <property type="nucleotide sequence ID" value="NZ_JACHCE010000004.1"/>
</dbReference>
<dbReference type="GO" id="GO:0008168">
    <property type="term" value="F:methyltransferase activity"/>
    <property type="evidence" value="ECO:0007669"/>
    <property type="project" value="UniProtKB-KW"/>
</dbReference>
<sequence>MTDKFGKGIAIGKASITELRTFDEASHAHRDDYHLFFLQEKGTTPIDVDFQKLNISTHYLNECVKNTTGQSISSHIQQRIILEAKRLLYHSDKSIKEIAAELGYDDYPYFSRLFTKVAGMSPKVFKKKNSV</sequence>
<dbReference type="EMBL" id="JACHCE010000004">
    <property type="protein sequence ID" value="MBB5636811.1"/>
    <property type="molecule type" value="Genomic_DNA"/>
</dbReference>
<dbReference type="AlphaFoldDB" id="A0A7W8ZML8"/>
<feature type="domain" description="HTH araC/xylS-type" evidence="4">
    <location>
        <begin position="51"/>
        <end position="128"/>
    </location>
</feature>
<evidence type="ECO:0000313" key="6">
    <source>
        <dbReference type="Proteomes" id="UP000537204"/>
    </source>
</evidence>
<evidence type="ECO:0000313" key="5">
    <source>
        <dbReference type="EMBL" id="MBB5636811.1"/>
    </source>
</evidence>
<proteinExistence type="predicted"/>
<reference evidence="5 6" key="1">
    <citation type="submission" date="2020-08" db="EMBL/GenBank/DDBJ databases">
        <title>Genomic Encyclopedia of Type Strains, Phase IV (KMG-V): Genome sequencing to study the core and pangenomes of soil and plant-associated prokaryotes.</title>
        <authorList>
            <person name="Whitman W."/>
        </authorList>
    </citation>
    <scope>NUCLEOTIDE SEQUENCE [LARGE SCALE GENOMIC DNA]</scope>
    <source>
        <strain evidence="5 6">S3M1</strain>
    </source>
</reference>
<gene>
    <name evidence="5" type="ORF">HDE68_002724</name>
</gene>
<dbReference type="PANTHER" id="PTHR43280:SF2">
    <property type="entry name" value="HTH-TYPE TRANSCRIPTIONAL REGULATOR EXSA"/>
    <property type="match status" value="1"/>
</dbReference>
<keyword evidence="1" id="KW-0805">Transcription regulation</keyword>
<dbReference type="InterPro" id="IPR018060">
    <property type="entry name" value="HTH_AraC"/>
</dbReference>
<dbReference type="PRINTS" id="PR00032">
    <property type="entry name" value="HTHARAC"/>
</dbReference>
<evidence type="ECO:0000259" key="4">
    <source>
        <dbReference type="PROSITE" id="PS01124"/>
    </source>
</evidence>
<dbReference type="Gene3D" id="1.10.10.60">
    <property type="entry name" value="Homeodomain-like"/>
    <property type="match status" value="1"/>
</dbReference>
<evidence type="ECO:0000256" key="1">
    <source>
        <dbReference type="ARBA" id="ARBA00023015"/>
    </source>
</evidence>
<keyword evidence="5" id="KW-0489">Methyltransferase</keyword>
<dbReference type="GO" id="GO:0032259">
    <property type="term" value="P:methylation"/>
    <property type="evidence" value="ECO:0007669"/>
    <property type="project" value="UniProtKB-KW"/>
</dbReference>
<evidence type="ECO:0000256" key="2">
    <source>
        <dbReference type="ARBA" id="ARBA00023125"/>
    </source>
</evidence>
<dbReference type="Proteomes" id="UP000537204">
    <property type="component" value="Unassembled WGS sequence"/>
</dbReference>
<dbReference type="InterPro" id="IPR009057">
    <property type="entry name" value="Homeodomain-like_sf"/>
</dbReference>
<dbReference type="PROSITE" id="PS01124">
    <property type="entry name" value="HTH_ARAC_FAMILY_2"/>
    <property type="match status" value="1"/>
</dbReference>
<name>A0A7W8ZML8_9SPHI</name>
<dbReference type="GO" id="GO:0043565">
    <property type="term" value="F:sequence-specific DNA binding"/>
    <property type="evidence" value="ECO:0007669"/>
    <property type="project" value="InterPro"/>
</dbReference>
<dbReference type="SUPFAM" id="SSF46689">
    <property type="entry name" value="Homeodomain-like"/>
    <property type="match status" value="1"/>
</dbReference>
<comment type="caution">
    <text evidence="5">The sequence shown here is derived from an EMBL/GenBank/DDBJ whole genome shotgun (WGS) entry which is preliminary data.</text>
</comment>
<dbReference type="SMART" id="SM00342">
    <property type="entry name" value="HTH_ARAC"/>
    <property type="match status" value="1"/>
</dbReference>
<dbReference type="InterPro" id="IPR020449">
    <property type="entry name" value="Tscrpt_reg_AraC-type_HTH"/>
</dbReference>
<organism evidence="5 6">
    <name type="scientific">Pedobacter cryoconitis</name>
    <dbReference type="NCBI Taxonomy" id="188932"/>
    <lineage>
        <taxon>Bacteria</taxon>
        <taxon>Pseudomonadati</taxon>
        <taxon>Bacteroidota</taxon>
        <taxon>Sphingobacteriia</taxon>
        <taxon>Sphingobacteriales</taxon>
        <taxon>Sphingobacteriaceae</taxon>
        <taxon>Pedobacter</taxon>
    </lineage>
</organism>
<keyword evidence="2" id="KW-0238">DNA-binding</keyword>
<dbReference type="Pfam" id="PF12833">
    <property type="entry name" value="HTH_18"/>
    <property type="match status" value="1"/>
</dbReference>